<name>A0A286FA43_9BACT</name>
<reference evidence="11" key="1">
    <citation type="submission" date="2017-09" db="EMBL/GenBank/DDBJ databases">
        <authorList>
            <person name="Varghese N."/>
            <person name="Submissions S."/>
        </authorList>
    </citation>
    <scope>NUCLEOTIDE SEQUENCE [LARGE SCALE GENOMIC DNA]</scope>
    <source>
        <strain evidence="11">DSM 29961</strain>
    </source>
</reference>
<dbReference type="Proteomes" id="UP000219452">
    <property type="component" value="Unassembled WGS sequence"/>
</dbReference>
<dbReference type="OrthoDB" id="1111684at2"/>
<dbReference type="GO" id="GO:0009279">
    <property type="term" value="C:cell outer membrane"/>
    <property type="evidence" value="ECO:0007669"/>
    <property type="project" value="UniProtKB-SubCell"/>
</dbReference>
<feature type="domain" description="TonB-dependent receptor plug" evidence="9">
    <location>
        <begin position="279"/>
        <end position="356"/>
    </location>
</feature>
<dbReference type="InterPro" id="IPR037066">
    <property type="entry name" value="Plug_dom_sf"/>
</dbReference>
<keyword evidence="5 7" id="KW-0472">Membrane</keyword>
<dbReference type="Gene3D" id="2.60.40.1120">
    <property type="entry name" value="Carboxypeptidase-like, regulatory domain"/>
    <property type="match status" value="1"/>
</dbReference>
<organism evidence="10 11">
    <name type="scientific">Spirosoma fluviale</name>
    <dbReference type="NCBI Taxonomy" id="1597977"/>
    <lineage>
        <taxon>Bacteria</taxon>
        <taxon>Pseudomonadati</taxon>
        <taxon>Bacteroidota</taxon>
        <taxon>Cytophagia</taxon>
        <taxon>Cytophagales</taxon>
        <taxon>Cytophagaceae</taxon>
        <taxon>Spirosoma</taxon>
    </lineage>
</organism>
<feature type="chain" id="PRO_5012718846" evidence="8">
    <location>
        <begin position="24"/>
        <end position="923"/>
    </location>
</feature>
<dbReference type="PROSITE" id="PS52016">
    <property type="entry name" value="TONB_DEPENDENT_REC_3"/>
    <property type="match status" value="1"/>
</dbReference>
<dbReference type="Pfam" id="PF07715">
    <property type="entry name" value="Plug"/>
    <property type="match status" value="1"/>
</dbReference>
<dbReference type="RefSeq" id="WP_097124838.1">
    <property type="nucleotide sequence ID" value="NZ_OCNH01000001.1"/>
</dbReference>
<keyword evidence="4 7" id="KW-0812">Transmembrane</keyword>
<dbReference type="InterPro" id="IPR036942">
    <property type="entry name" value="Beta-barrel_TonB_sf"/>
</dbReference>
<evidence type="ECO:0000313" key="11">
    <source>
        <dbReference type="Proteomes" id="UP000219452"/>
    </source>
</evidence>
<dbReference type="InterPro" id="IPR039426">
    <property type="entry name" value="TonB-dep_rcpt-like"/>
</dbReference>
<keyword evidence="11" id="KW-1185">Reference proteome</keyword>
<comment type="subcellular location">
    <subcellularLocation>
        <location evidence="1 7">Cell outer membrane</location>
        <topology evidence="1 7">Multi-pass membrane protein</topology>
    </subcellularLocation>
</comment>
<dbReference type="InterPro" id="IPR012910">
    <property type="entry name" value="Plug_dom"/>
</dbReference>
<sequence length="923" mass="104362">MIQLYRTTFLYIGLLCFLTTAFAQTPTDKPISGDFSNTPFTQFVHQIEAQSPYRFFYDPIDADSIRLDMRVDKQPLRLVLQQLFNGTKYGFSIDNQQRVYITTTRPIRTELPIGFFVRGRSDTGADSTLAGYLTETQKKRVEPETKVYEIGKRTTPIRPGRSTLAGYVRNVSSGEPIVGAAVYLENPRIGTISDQFGYYSITLPRGKHDLKLRSIGLKDTRRRIILYADGKFDIEMEDDVIALKEVVIEAEKDKNISGLQMGQERVDIKSIKQVPTALGEADLLRVIQTLPGVKTVGESSTGLNVRGGATDQNLILYNDATIYNSSHLFGFFSAFNPDMIKSAELYKSAIPSRFGGRLSSVLDVQTRDGNKKKFVGSGGIGLLTGRLTLEGPILKDKTSFIAGVRSSYSDWLLRQLQNASFQKSQAQFYDINLHITHEANEKNAFYLTGYLSRDQFKLNSDTSYRYQNQTATLKWKHVFNNKLYSVFTGNYSGYKYDVASEKNPVNAYQLDFSIKQSQLKADFNYYPTNQHAVDFGISSTHYRISPGSFQPKGRESLIVPDVVPTEQALESAVYIGDRFDISPRLSISGGLRYSVYTYLGPNSVYQYAPGLPKSVNTIIDTLTYGTNKSIATYQGPEYRLAIRYALSSTASVKASFNRTRQYIQMLSNTTVISPTDIWKLSDPNIKPQVGDQYAVGIYKNNRTNTIELSAEAYYKTMQNLLDYRGGASLILNHHIETDVVRAEGMAYGVEFLVKKMTGKLNGWLSYTYARTLLRTNGLNSSETINQGNFYPSSYDKPHDFTMISNYKINRRFSLSLNFTYSTGRPITLPVGKYTLDNAARLLYSERNQYRIPDYYRADFAMNIEGNHKVKKLAHSSWTVSVYNLLGRHNAYSVYFKSENGRINGYQLSIFGNPIPSVTYNFRF</sequence>
<evidence type="ECO:0000256" key="7">
    <source>
        <dbReference type="PROSITE-ProRule" id="PRU01360"/>
    </source>
</evidence>
<accession>A0A286FA43</accession>
<evidence type="ECO:0000259" key="9">
    <source>
        <dbReference type="Pfam" id="PF07715"/>
    </source>
</evidence>
<keyword evidence="10" id="KW-0675">Receptor</keyword>
<comment type="similarity">
    <text evidence="7">Belongs to the TonB-dependent receptor family.</text>
</comment>
<dbReference type="SUPFAM" id="SSF49464">
    <property type="entry name" value="Carboxypeptidase regulatory domain-like"/>
    <property type="match status" value="1"/>
</dbReference>
<keyword evidence="8" id="KW-0732">Signal</keyword>
<keyword evidence="3 7" id="KW-1134">Transmembrane beta strand</keyword>
<dbReference type="AlphaFoldDB" id="A0A286FA43"/>
<feature type="signal peptide" evidence="8">
    <location>
        <begin position="1"/>
        <end position="23"/>
    </location>
</feature>
<evidence type="ECO:0000256" key="3">
    <source>
        <dbReference type="ARBA" id="ARBA00022452"/>
    </source>
</evidence>
<dbReference type="Gene3D" id="2.170.130.10">
    <property type="entry name" value="TonB-dependent receptor, plug domain"/>
    <property type="match status" value="1"/>
</dbReference>
<keyword evidence="6 7" id="KW-0998">Cell outer membrane</keyword>
<evidence type="ECO:0000256" key="6">
    <source>
        <dbReference type="ARBA" id="ARBA00023237"/>
    </source>
</evidence>
<dbReference type="EMBL" id="OCNH01000001">
    <property type="protein sequence ID" value="SOD79966.1"/>
    <property type="molecule type" value="Genomic_DNA"/>
</dbReference>
<evidence type="ECO:0000256" key="8">
    <source>
        <dbReference type="SAM" id="SignalP"/>
    </source>
</evidence>
<dbReference type="SUPFAM" id="SSF56935">
    <property type="entry name" value="Porins"/>
    <property type="match status" value="1"/>
</dbReference>
<evidence type="ECO:0000256" key="5">
    <source>
        <dbReference type="ARBA" id="ARBA00023136"/>
    </source>
</evidence>
<gene>
    <name evidence="10" type="ORF">SAMN06269250_1166</name>
</gene>
<protein>
    <submittedName>
        <fullName evidence="10">TonB-dependent Receptor Plug Domain</fullName>
    </submittedName>
</protein>
<evidence type="ECO:0000313" key="10">
    <source>
        <dbReference type="EMBL" id="SOD79966.1"/>
    </source>
</evidence>
<dbReference type="Gene3D" id="2.40.170.20">
    <property type="entry name" value="TonB-dependent receptor, beta-barrel domain"/>
    <property type="match status" value="1"/>
</dbReference>
<evidence type="ECO:0000256" key="4">
    <source>
        <dbReference type="ARBA" id="ARBA00022692"/>
    </source>
</evidence>
<evidence type="ECO:0000256" key="1">
    <source>
        <dbReference type="ARBA" id="ARBA00004571"/>
    </source>
</evidence>
<keyword evidence="2 7" id="KW-0813">Transport</keyword>
<dbReference type="InterPro" id="IPR008969">
    <property type="entry name" value="CarboxyPept-like_regulatory"/>
</dbReference>
<dbReference type="Pfam" id="PF13715">
    <property type="entry name" value="CarbopepD_reg_2"/>
    <property type="match status" value="1"/>
</dbReference>
<evidence type="ECO:0000256" key="2">
    <source>
        <dbReference type="ARBA" id="ARBA00022448"/>
    </source>
</evidence>
<proteinExistence type="inferred from homology"/>